<keyword evidence="1" id="KW-0472">Membrane</keyword>
<feature type="transmembrane region" description="Helical" evidence="1">
    <location>
        <begin position="211"/>
        <end position="235"/>
    </location>
</feature>
<keyword evidence="1" id="KW-1133">Transmembrane helix</keyword>
<sequence length="402" mass="44140">MKAVRSARVDTLRGIAVFGILLVNVWGFTYGSGLSRYGMIGEHAALADKLVVFLVAAFAEQKFYPIFAFLFGASFALQTGGRRAPGAQRDNIRMTYLRRVAWLLGCGLLHGTLLWFGDILTVYAVCGFWLATQTGRRLADIAVALRWVVALNVAVTLFMAYITYVLMTLTPDAIAWGVGEGARAHAVYSQGSLMEIAHERLADFWSNLANAAFFVPKVVLLFLMGVFSVRLGWLTHPQRHRALWRKVLLAALWVGVPLNLWWGWAALRDAVDPMTGAPLAAFVSMLLEVAGPLQAAGYVAALMCASEPVVATLAQWFAAVGRMALTNYLMQSVLCDLLLQGAGFGLGAVLSHGALVGVCVLIMIGQVLLSRWWMRRHRHGPAETLWRRFTGSSTLWKKQSPQ</sequence>
<evidence type="ECO:0000313" key="4">
    <source>
        <dbReference type="Proteomes" id="UP000662888"/>
    </source>
</evidence>
<proteinExistence type="predicted"/>
<keyword evidence="4" id="KW-1185">Reference proteome</keyword>
<feature type="transmembrane region" description="Helical" evidence="1">
    <location>
        <begin position="279"/>
        <end position="302"/>
    </location>
</feature>
<organism evidence="3 4">
    <name type="scientific">Massilia antarctica</name>
    <dbReference type="NCBI Taxonomy" id="2765360"/>
    <lineage>
        <taxon>Bacteria</taxon>
        <taxon>Pseudomonadati</taxon>
        <taxon>Pseudomonadota</taxon>
        <taxon>Betaproteobacteria</taxon>
        <taxon>Burkholderiales</taxon>
        <taxon>Oxalobacteraceae</taxon>
        <taxon>Telluria group</taxon>
        <taxon>Massilia</taxon>
    </lineage>
</organism>
<feature type="transmembrane region" description="Helical" evidence="1">
    <location>
        <begin position="342"/>
        <end position="369"/>
    </location>
</feature>
<dbReference type="Proteomes" id="UP000662888">
    <property type="component" value="Chromosome"/>
</dbReference>
<dbReference type="RefSeq" id="WP_206088058.1">
    <property type="nucleotide sequence ID" value="NZ_CP065053.1"/>
</dbReference>
<dbReference type="InterPro" id="IPR007349">
    <property type="entry name" value="DUF418"/>
</dbReference>
<evidence type="ECO:0000256" key="1">
    <source>
        <dbReference type="SAM" id="Phobius"/>
    </source>
</evidence>
<dbReference type="EMBL" id="CP065053">
    <property type="protein sequence ID" value="QPI48438.1"/>
    <property type="molecule type" value="Genomic_DNA"/>
</dbReference>
<gene>
    <name evidence="3" type="ORF">IV454_23310</name>
</gene>
<feature type="transmembrane region" description="Helical" evidence="1">
    <location>
        <begin position="12"/>
        <end position="31"/>
    </location>
</feature>
<dbReference type="Pfam" id="PF04235">
    <property type="entry name" value="DUF418"/>
    <property type="match status" value="1"/>
</dbReference>
<name>A0AA49A6I7_9BURK</name>
<feature type="transmembrane region" description="Helical" evidence="1">
    <location>
        <begin position="101"/>
        <end position="131"/>
    </location>
</feature>
<feature type="transmembrane region" description="Helical" evidence="1">
    <location>
        <begin position="309"/>
        <end position="330"/>
    </location>
</feature>
<feature type="transmembrane region" description="Helical" evidence="1">
    <location>
        <begin position="247"/>
        <end position="267"/>
    </location>
</feature>
<dbReference type="PANTHER" id="PTHR30590">
    <property type="entry name" value="INNER MEMBRANE PROTEIN"/>
    <property type="match status" value="1"/>
</dbReference>
<feature type="transmembrane region" description="Helical" evidence="1">
    <location>
        <begin position="143"/>
        <end position="167"/>
    </location>
</feature>
<accession>A0AA49A6I7</accession>
<reference evidence="3 4" key="1">
    <citation type="submission" date="2020-11" db="EMBL/GenBank/DDBJ databases">
        <authorList>
            <person name="Sun Q."/>
        </authorList>
    </citation>
    <scope>NUCLEOTIDE SEQUENCE [LARGE SCALE GENOMIC DNA]</scope>
    <source>
        <strain evidence="3 4">P8398</strain>
    </source>
</reference>
<protein>
    <submittedName>
        <fullName evidence="3">DUF418 domain-containing protein</fullName>
    </submittedName>
</protein>
<dbReference type="InterPro" id="IPR052529">
    <property type="entry name" value="Bact_Transport_Assoc"/>
</dbReference>
<keyword evidence="1" id="KW-0812">Transmembrane</keyword>
<dbReference type="PANTHER" id="PTHR30590:SF2">
    <property type="entry name" value="INNER MEMBRANE PROTEIN"/>
    <property type="match status" value="1"/>
</dbReference>
<evidence type="ECO:0000313" key="3">
    <source>
        <dbReference type="EMBL" id="QPI48438.1"/>
    </source>
</evidence>
<feature type="domain" description="DUF418" evidence="2">
    <location>
        <begin position="229"/>
        <end position="390"/>
    </location>
</feature>
<evidence type="ECO:0000259" key="2">
    <source>
        <dbReference type="Pfam" id="PF04235"/>
    </source>
</evidence>